<reference evidence="1 2" key="2">
    <citation type="submission" date="2013-09" db="EMBL/GenBank/DDBJ databases">
        <title>Whole genome comparison of six Crocosphaera watsonii strains with differing phenotypes.</title>
        <authorList>
            <person name="Bench S.R."/>
            <person name="Heller P."/>
            <person name="Frank I."/>
            <person name="Arciniega M."/>
            <person name="Shilova I.N."/>
            <person name="Zehr J.P."/>
        </authorList>
    </citation>
    <scope>NUCLEOTIDE SEQUENCE [LARGE SCALE GENOMIC DNA]</scope>
    <source>
        <strain evidence="1 2">WH 0401</strain>
    </source>
</reference>
<comment type="caution">
    <text evidence="1">The sequence shown here is derived from an EMBL/GenBank/DDBJ whole genome shotgun (WGS) entry which is preliminary data.</text>
</comment>
<evidence type="ECO:0000313" key="2">
    <source>
        <dbReference type="Proteomes" id="UP000018198"/>
    </source>
</evidence>
<dbReference type="EMBL" id="CAQM01000626">
    <property type="protein sequence ID" value="CCQ62946.1"/>
    <property type="molecule type" value="Genomic_DNA"/>
</dbReference>
<name>T2JCS6_CROWT</name>
<reference evidence="1 2" key="1">
    <citation type="submission" date="2013-01" db="EMBL/GenBank/DDBJ databases">
        <authorList>
            <person name="Bench S."/>
        </authorList>
    </citation>
    <scope>NUCLEOTIDE SEQUENCE [LARGE SCALE GENOMIC DNA]</scope>
    <source>
        <strain evidence="1 2">WH 0401</strain>
    </source>
</reference>
<sequence>MQDEITIIGAGIGGLTLAAALEKNTSLFNYTNKQTLLKP</sequence>
<dbReference type="AlphaFoldDB" id="T2JCS6"/>
<evidence type="ECO:0000313" key="1">
    <source>
        <dbReference type="EMBL" id="CCQ62946.1"/>
    </source>
</evidence>
<organism evidence="1 2">
    <name type="scientific">Crocosphaera watsonii WH 0401</name>
    <dbReference type="NCBI Taxonomy" id="555881"/>
    <lineage>
        <taxon>Bacteria</taxon>
        <taxon>Bacillati</taxon>
        <taxon>Cyanobacteriota</taxon>
        <taxon>Cyanophyceae</taxon>
        <taxon>Oscillatoriophycideae</taxon>
        <taxon>Chroococcales</taxon>
        <taxon>Aphanothecaceae</taxon>
        <taxon>Crocosphaera</taxon>
    </lineage>
</organism>
<gene>
    <name evidence="1" type="ORF">CWATWH0401_4724</name>
</gene>
<dbReference type="Gene3D" id="3.50.50.60">
    <property type="entry name" value="FAD/NAD(P)-binding domain"/>
    <property type="match status" value="1"/>
</dbReference>
<accession>T2JCS6</accession>
<dbReference type="Proteomes" id="UP000018198">
    <property type="component" value="Unassembled WGS sequence"/>
</dbReference>
<dbReference type="InterPro" id="IPR036188">
    <property type="entry name" value="FAD/NAD-bd_sf"/>
</dbReference>
<proteinExistence type="predicted"/>
<protein>
    <submittedName>
        <fullName evidence="1">Uncharacterized protein</fullName>
    </submittedName>
</protein>